<name>A0ABU5Y3J7_9MYCO</name>
<keyword evidence="3" id="KW-1185">Reference proteome</keyword>
<organism evidence="2 3">
    <name type="scientific">[Mycobacterium] nativiensis</name>
    <dbReference type="NCBI Taxonomy" id="2855503"/>
    <lineage>
        <taxon>Bacteria</taxon>
        <taxon>Bacillati</taxon>
        <taxon>Actinomycetota</taxon>
        <taxon>Actinomycetes</taxon>
        <taxon>Mycobacteriales</taxon>
        <taxon>Mycobacteriaceae</taxon>
        <taxon>Mycolicibacter</taxon>
    </lineage>
</organism>
<evidence type="ECO:0000256" key="1">
    <source>
        <dbReference type="SAM" id="MobiDB-lite"/>
    </source>
</evidence>
<evidence type="ECO:0000313" key="2">
    <source>
        <dbReference type="EMBL" id="MEB3034780.1"/>
    </source>
</evidence>
<gene>
    <name evidence="2" type="ORF">KV113_24875</name>
</gene>
<sequence>MPTTPPGGPPECEMPAPAQEPAPATNTTSCSELSAKKRRRAASRRLAILDSGRADPWHYDELPITEHQADAWQRTVAHLTAAGFRPIIPAEVLEGLR</sequence>
<reference evidence="2 3" key="1">
    <citation type="submission" date="2023-12" db="EMBL/GenBank/DDBJ databases">
        <title>Description of new species of Mycobacterium terrae complex isolated from sewage at the Sao Paulo Zoological Park Foundation in Brazil.</title>
        <authorList>
            <person name="Romagnoli C.L."/>
            <person name="Conceicao E.C."/>
            <person name="Machado E."/>
            <person name="Barreto L.B.P.F."/>
            <person name="Sharma A."/>
            <person name="Silva N.M."/>
            <person name="Marques L.E."/>
            <person name="Juliana M.A."/>
            <person name="Lourenco M.C.S."/>
            <person name="Digiampietri L.A."/>
            <person name="Suffys P.N."/>
            <person name="Viana-Niero C."/>
        </authorList>
    </citation>
    <scope>NUCLEOTIDE SEQUENCE [LARGE SCALE GENOMIC DNA]</scope>
    <source>
        <strain evidence="2 3">MYC340</strain>
    </source>
</reference>
<feature type="compositionally biased region" description="Low complexity" evidence="1">
    <location>
        <begin position="10"/>
        <end position="24"/>
    </location>
</feature>
<dbReference type="RefSeq" id="WP_329780510.1">
    <property type="nucleotide sequence ID" value="NZ_JAYJJU010000040.1"/>
</dbReference>
<proteinExistence type="predicted"/>
<protein>
    <submittedName>
        <fullName evidence="2">Uncharacterized protein</fullName>
    </submittedName>
</protein>
<evidence type="ECO:0000313" key="3">
    <source>
        <dbReference type="Proteomes" id="UP001298593"/>
    </source>
</evidence>
<accession>A0ABU5Y3J7</accession>
<comment type="caution">
    <text evidence="2">The sequence shown here is derived from an EMBL/GenBank/DDBJ whole genome shotgun (WGS) entry which is preliminary data.</text>
</comment>
<dbReference type="Proteomes" id="UP001298593">
    <property type="component" value="Unassembled WGS sequence"/>
</dbReference>
<dbReference type="EMBL" id="JAYJJU010000040">
    <property type="protein sequence ID" value="MEB3034780.1"/>
    <property type="molecule type" value="Genomic_DNA"/>
</dbReference>
<feature type="region of interest" description="Disordered" evidence="1">
    <location>
        <begin position="1"/>
        <end position="37"/>
    </location>
</feature>